<evidence type="ECO:0000256" key="1">
    <source>
        <dbReference type="ARBA" id="ARBA00004127"/>
    </source>
</evidence>
<dbReference type="GO" id="GO:0022857">
    <property type="term" value="F:transmembrane transporter activity"/>
    <property type="evidence" value="ECO:0007669"/>
    <property type="project" value="InterPro"/>
</dbReference>
<feature type="transmembrane region" description="Helical" evidence="7">
    <location>
        <begin position="121"/>
        <end position="140"/>
    </location>
</feature>
<evidence type="ECO:0000256" key="4">
    <source>
        <dbReference type="ARBA" id="ARBA00022989"/>
    </source>
</evidence>
<comment type="subcellular location">
    <subcellularLocation>
        <location evidence="1">Endomembrane system</location>
        <topology evidence="1">Multi-pass membrane protein</topology>
    </subcellularLocation>
</comment>
<evidence type="ECO:0000259" key="8">
    <source>
        <dbReference type="PROSITE" id="PS50850"/>
    </source>
</evidence>
<evidence type="ECO:0000313" key="9">
    <source>
        <dbReference type="EMBL" id="AZL58246.1"/>
    </source>
</evidence>
<keyword evidence="10" id="KW-1185">Reference proteome</keyword>
<protein>
    <submittedName>
        <fullName evidence="9">MFS transporter</fullName>
    </submittedName>
</protein>
<dbReference type="EMBL" id="CP034328">
    <property type="protein sequence ID" value="AZL58246.1"/>
    <property type="molecule type" value="Genomic_DNA"/>
</dbReference>
<evidence type="ECO:0000256" key="5">
    <source>
        <dbReference type="ARBA" id="ARBA00023136"/>
    </source>
</evidence>
<feature type="transmembrane region" description="Helical" evidence="7">
    <location>
        <begin position="382"/>
        <end position="405"/>
    </location>
</feature>
<feature type="transmembrane region" description="Helical" evidence="7">
    <location>
        <begin position="93"/>
        <end position="109"/>
    </location>
</feature>
<feature type="transmembrane region" description="Helical" evidence="7">
    <location>
        <begin position="349"/>
        <end position="370"/>
    </location>
</feature>
<evidence type="ECO:0000256" key="2">
    <source>
        <dbReference type="ARBA" id="ARBA00022448"/>
    </source>
</evidence>
<keyword evidence="4 7" id="KW-1133">Transmembrane helix</keyword>
<dbReference type="InterPro" id="IPR020846">
    <property type="entry name" value="MFS_dom"/>
</dbReference>
<dbReference type="KEGG" id="taw:EI545_04965"/>
<dbReference type="GO" id="GO:0005886">
    <property type="term" value="C:plasma membrane"/>
    <property type="evidence" value="ECO:0007669"/>
    <property type="project" value="TreeGrafter"/>
</dbReference>
<dbReference type="CDD" id="cd17320">
    <property type="entry name" value="MFS_MdfA_MDR_like"/>
    <property type="match status" value="1"/>
</dbReference>
<dbReference type="GO" id="GO:0012505">
    <property type="term" value="C:endomembrane system"/>
    <property type="evidence" value="ECO:0007669"/>
    <property type="project" value="UniProtKB-SubCell"/>
</dbReference>
<dbReference type="AlphaFoldDB" id="A0A3S8U3S5"/>
<dbReference type="PANTHER" id="PTHR23501:SF191">
    <property type="entry name" value="VACUOLAR BASIC AMINO ACID TRANSPORTER 4"/>
    <property type="match status" value="1"/>
</dbReference>
<dbReference type="Pfam" id="PF07690">
    <property type="entry name" value="MFS_1"/>
    <property type="match status" value="1"/>
</dbReference>
<feature type="transmembrane region" description="Helical" evidence="7">
    <location>
        <begin position="321"/>
        <end position="343"/>
    </location>
</feature>
<evidence type="ECO:0000256" key="7">
    <source>
        <dbReference type="SAM" id="Phobius"/>
    </source>
</evidence>
<feature type="compositionally biased region" description="Pro residues" evidence="6">
    <location>
        <begin position="41"/>
        <end position="50"/>
    </location>
</feature>
<evidence type="ECO:0000256" key="3">
    <source>
        <dbReference type="ARBA" id="ARBA00022692"/>
    </source>
</evidence>
<feature type="transmembrane region" description="Helical" evidence="7">
    <location>
        <begin position="209"/>
        <end position="229"/>
    </location>
</feature>
<feature type="domain" description="Major facilitator superfamily (MFS) profile" evidence="8">
    <location>
        <begin position="54"/>
        <end position="437"/>
    </location>
</feature>
<feature type="transmembrane region" description="Helical" evidence="7">
    <location>
        <begin position="53"/>
        <end position="73"/>
    </location>
</feature>
<dbReference type="PROSITE" id="PS50850">
    <property type="entry name" value="MFS"/>
    <property type="match status" value="1"/>
</dbReference>
<dbReference type="InterPro" id="IPR011701">
    <property type="entry name" value="MFS"/>
</dbReference>
<reference evidence="9 10" key="1">
    <citation type="submission" date="2018-12" db="EMBL/GenBank/DDBJ databases">
        <title>Complete genome sequencing of Tabrizicola sp. K13M18.</title>
        <authorList>
            <person name="Bae J.-W."/>
        </authorList>
    </citation>
    <scope>NUCLEOTIDE SEQUENCE [LARGE SCALE GENOMIC DNA]</scope>
    <source>
        <strain evidence="9 10">K13M18</strain>
    </source>
</reference>
<feature type="transmembrane region" description="Helical" evidence="7">
    <location>
        <begin position="179"/>
        <end position="203"/>
    </location>
</feature>
<sequence>MTSCRCRCRSSWHRWPTRRRFLTEADDVPEPRRTGLRRVTPPTPASPTPASPAFVATACAMMALVSLSIDAILPGLDSLAADLGVADGNRRQWVITALFVGLAAGQLFYGPLSDSWGRRKAILLGIGVFTIGSLTSALAQSFETVLIGRVIQGLGAAGPRTVIVAMIRDRFDGAAMARLMSLIMSIFILVPILAPILGQMVLLVVDWRALFLIVMAFSWTAALALILLVPERKIDRPPFSLQGLRTGATAILTHRRSMSITVAGGCVYGGLMGYVNSSQQIFQGIFNTGALYPVYFGGLAVFMAAATLTNGRLVRRYPMQTICMTALAAHCLWSAVALAADLAMGGLGLIWFLGYSALTLFALGLTFGNFNAMALQPFGKTAGAAAAVQATVLTVVSLVSAAVIGNLFDGTLVPVLVGYLVMGLLALILMWLPAPSD</sequence>
<gene>
    <name evidence="9" type="ORF">EI545_04965</name>
</gene>
<dbReference type="PANTHER" id="PTHR23501">
    <property type="entry name" value="MAJOR FACILITATOR SUPERFAMILY"/>
    <property type="match status" value="1"/>
</dbReference>
<organism evidence="9 10">
    <name type="scientific">Tabrizicola piscis</name>
    <dbReference type="NCBI Taxonomy" id="2494374"/>
    <lineage>
        <taxon>Bacteria</taxon>
        <taxon>Pseudomonadati</taxon>
        <taxon>Pseudomonadota</taxon>
        <taxon>Alphaproteobacteria</taxon>
        <taxon>Rhodobacterales</taxon>
        <taxon>Paracoccaceae</taxon>
        <taxon>Tabrizicola</taxon>
    </lineage>
</organism>
<keyword evidence="2" id="KW-0813">Transport</keyword>
<keyword evidence="3 7" id="KW-0812">Transmembrane</keyword>
<dbReference type="SUPFAM" id="SSF103473">
    <property type="entry name" value="MFS general substrate transporter"/>
    <property type="match status" value="1"/>
</dbReference>
<accession>A0A3S8U3S5</accession>
<dbReference type="InterPro" id="IPR036259">
    <property type="entry name" value="MFS_trans_sf"/>
</dbReference>
<proteinExistence type="predicted"/>
<feature type="transmembrane region" description="Helical" evidence="7">
    <location>
        <begin position="289"/>
        <end position="309"/>
    </location>
</feature>
<feature type="transmembrane region" description="Helical" evidence="7">
    <location>
        <begin position="411"/>
        <end position="432"/>
    </location>
</feature>
<name>A0A3S8U3S5_9RHOB</name>
<evidence type="ECO:0000256" key="6">
    <source>
        <dbReference type="SAM" id="MobiDB-lite"/>
    </source>
</evidence>
<keyword evidence="5 7" id="KW-0472">Membrane</keyword>
<evidence type="ECO:0000313" key="10">
    <source>
        <dbReference type="Proteomes" id="UP000282002"/>
    </source>
</evidence>
<feature type="transmembrane region" description="Helical" evidence="7">
    <location>
        <begin position="146"/>
        <end position="167"/>
    </location>
</feature>
<dbReference type="OrthoDB" id="9800416at2"/>
<feature type="region of interest" description="Disordered" evidence="6">
    <location>
        <begin position="31"/>
        <end position="50"/>
    </location>
</feature>
<dbReference type="Proteomes" id="UP000282002">
    <property type="component" value="Chromosome"/>
</dbReference>
<dbReference type="Gene3D" id="1.20.1720.10">
    <property type="entry name" value="Multidrug resistance protein D"/>
    <property type="match status" value="1"/>
</dbReference>